<evidence type="ECO:0000256" key="8">
    <source>
        <dbReference type="SAM" id="Phobius"/>
    </source>
</evidence>
<name>A0A7U3Q3H5_9SPHI</name>
<reference evidence="10 11" key="1">
    <citation type="submission" date="2020-11" db="EMBL/GenBank/DDBJ databases">
        <title>Pedobacter endophytica, an endophytic bacteria isolated form Carex pumila.</title>
        <authorList>
            <person name="Peng Y."/>
            <person name="Jiang L."/>
            <person name="Lee J."/>
        </authorList>
    </citation>
    <scope>NUCLEOTIDE SEQUENCE [LARGE SCALE GENOMIC DNA]</scope>
    <source>
        <strain evidence="10 11">JBR3-12</strain>
    </source>
</reference>
<evidence type="ECO:0000256" key="7">
    <source>
        <dbReference type="ARBA" id="ARBA00023136"/>
    </source>
</evidence>
<evidence type="ECO:0000256" key="2">
    <source>
        <dbReference type="ARBA" id="ARBA00022475"/>
    </source>
</evidence>
<feature type="domain" description="Pycsar effector protein" evidence="9">
    <location>
        <begin position="13"/>
        <end position="172"/>
    </location>
</feature>
<organism evidence="10 11">
    <name type="scientific">Pedobacter endophyticus</name>
    <dbReference type="NCBI Taxonomy" id="2789740"/>
    <lineage>
        <taxon>Bacteria</taxon>
        <taxon>Pseudomonadati</taxon>
        <taxon>Bacteroidota</taxon>
        <taxon>Sphingobacteriia</taxon>
        <taxon>Sphingobacteriales</taxon>
        <taxon>Sphingobacteriaceae</taxon>
        <taxon>Pedobacter</taxon>
    </lineage>
</organism>
<evidence type="ECO:0000256" key="4">
    <source>
        <dbReference type="ARBA" id="ARBA00022741"/>
    </source>
</evidence>
<evidence type="ECO:0000259" key="9">
    <source>
        <dbReference type="Pfam" id="PF18967"/>
    </source>
</evidence>
<feature type="transmembrane region" description="Helical" evidence="8">
    <location>
        <begin position="149"/>
        <end position="173"/>
    </location>
</feature>
<keyword evidence="4" id="KW-0547">Nucleotide-binding</keyword>
<dbReference type="GO" id="GO:0051607">
    <property type="term" value="P:defense response to virus"/>
    <property type="evidence" value="ECO:0007669"/>
    <property type="project" value="UniProtKB-KW"/>
</dbReference>
<dbReference type="AlphaFoldDB" id="A0A7U3Q3H5"/>
<dbReference type="Pfam" id="PF18967">
    <property type="entry name" value="PycTM"/>
    <property type="match status" value="1"/>
</dbReference>
<keyword evidence="2" id="KW-1003">Cell membrane</keyword>
<dbReference type="InterPro" id="IPR043760">
    <property type="entry name" value="PycTM_dom"/>
</dbReference>
<proteinExistence type="predicted"/>
<evidence type="ECO:0000256" key="3">
    <source>
        <dbReference type="ARBA" id="ARBA00022692"/>
    </source>
</evidence>
<dbReference type="KEGG" id="pex:IZT61_12355"/>
<evidence type="ECO:0000313" key="11">
    <source>
        <dbReference type="Proteomes" id="UP000594759"/>
    </source>
</evidence>
<dbReference type="GO" id="GO:0005886">
    <property type="term" value="C:plasma membrane"/>
    <property type="evidence" value="ECO:0007669"/>
    <property type="project" value="UniProtKB-SubCell"/>
</dbReference>
<keyword evidence="5 8" id="KW-1133">Transmembrane helix</keyword>
<dbReference type="RefSeq" id="WP_196097212.1">
    <property type="nucleotide sequence ID" value="NZ_CP064939.1"/>
</dbReference>
<protein>
    <recommendedName>
        <fullName evidence="9">Pycsar effector protein domain-containing protein</fullName>
    </recommendedName>
</protein>
<feature type="transmembrane region" description="Helical" evidence="8">
    <location>
        <begin position="32"/>
        <end position="51"/>
    </location>
</feature>
<keyword evidence="7 8" id="KW-0472">Membrane</keyword>
<keyword evidence="6" id="KW-0051">Antiviral defense</keyword>
<keyword evidence="11" id="KW-1185">Reference proteome</keyword>
<dbReference type="Proteomes" id="UP000594759">
    <property type="component" value="Chromosome"/>
</dbReference>
<evidence type="ECO:0000256" key="5">
    <source>
        <dbReference type="ARBA" id="ARBA00022989"/>
    </source>
</evidence>
<dbReference type="GO" id="GO:0000166">
    <property type="term" value="F:nucleotide binding"/>
    <property type="evidence" value="ECO:0007669"/>
    <property type="project" value="UniProtKB-KW"/>
</dbReference>
<gene>
    <name evidence="10" type="ORF">IZT61_12355</name>
</gene>
<feature type="transmembrane region" description="Helical" evidence="8">
    <location>
        <begin position="57"/>
        <end position="83"/>
    </location>
</feature>
<evidence type="ECO:0000256" key="1">
    <source>
        <dbReference type="ARBA" id="ARBA00004236"/>
    </source>
</evidence>
<evidence type="ECO:0000256" key="6">
    <source>
        <dbReference type="ARBA" id="ARBA00023118"/>
    </source>
</evidence>
<keyword evidence="3 8" id="KW-0812">Transmembrane</keyword>
<comment type="subcellular location">
    <subcellularLocation>
        <location evidence="1">Cell membrane</location>
    </subcellularLocation>
</comment>
<evidence type="ECO:0000313" key="10">
    <source>
        <dbReference type="EMBL" id="QPH37900.1"/>
    </source>
</evidence>
<sequence length="178" mass="20212">MDTEELSVIQILNKMYEHSEEMLKLGEAKNTTLIAFNGAIIVGIIAVFKDIPHGFLVYYAMFSIFMCAISMFVCFASLVAKVLHKPYKTSIRQSDNILFFGTIAKLSHGQLIDKLKERYGLENVNVPFEEDKAKQIVVIAQIAARKFNLFNTAIAFMFSGLLTPLSYLVYLIFLDHDR</sequence>
<accession>A0A7U3Q3H5</accession>
<dbReference type="EMBL" id="CP064939">
    <property type="protein sequence ID" value="QPH37900.1"/>
    <property type="molecule type" value="Genomic_DNA"/>
</dbReference>